<dbReference type="AlphaFoldDB" id="A0A6A6EV14"/>
<dbReference type="EMBL" id="ML994611">
    <property type="protein sequence ID" value="KAF2194843.1"/>
    <property type="molecule type" value="Genomic_DNA"/>
</dbReference>
<evidence type="ECO:0000313" key="2">
    <source>
        <dbReference type="Proteomes" id="UP000800200"/>
    </source>
</evidence>
<evidence type="ECO:0008006" key="3">
    <source>
        <dbReference type="Google" id="ProtNLM"/>
    </source>
</evidence>
<accession>A0A6A6EV14</accession>
<dbReference type="InterPro" id="IPR009057">
    <property type="entry name" value="Homeodomain-like_sf"/>
</dbReference>
<sequence length="92" mass="10610">KIAKYPGLARSTVNAVIRRLRKQPLPVYVKVLRTGRPPKLDERVERHLIRYGGQNPFQTIKTLSPPLNAGCRVHVNTTRSYLAKNEKYAFWP</sequence>
<name>A0A6A6EV14_9PEZI</name>
<feature type="non-terminal residue" evidence="1">
    <location>
        <position position="1"/>
    </location>
</feature>
<dbReference type="Proteomes" id="UP000800200">
    <property type="component" value="Unassembled WGS sequence"/>
</dbReference>
<evidence type="ECO:0000313" key="1">
    <source>
        <dbReference type="EMBL" id="KAF2194843.1"/>
    </source>
</evidence>
<keyword evidence="2" id="KW-1185">Reference proteome</keyword>
<gene>
    <name evidence="1" type="ORF">K469DRAFT_774818</name>
</gene>
<dbReference type="SUPFAM" id="SSF46689">
    <property type="entry name" value="Homeodomain-like"/>
    <property type="match status" value="1"/>
</dbReference>
<dbReference type="OrthoDB" id="5287801at2759"/>
<organism evidence="1 2">
    <name type="scientific">Zopfia rhizophila CBS 207.26</name>
    <dbReference type="NCBI Taxonomy" id="1314779"/>
    <lineage>
        <taxon>Eukaryota</taxon>
        <taxon>Fungi</taxon>
        <taxon>Dikarya</taxon>
        <taxon>Ascomycota</taxon>
        <taxon>Pezizomycotina</taxon>
        <taxon>Dothideomycetes</taxon>
        <taxon>Dothideomycetes incertae sedis</taxon>
        <taxon>Zopfiaceae</taxon>
        <taxon>Zopfia</taxon>
    </lineage>
</organism>
<proteinExistence type="predicted"/>
<protein>
    <recommendedName>
        <fullName evidence="3">Transposase Tc1-like domain-containing protein</fullName>
    </recommendedName>
</protein>
<reference evidence="1" key="1">
    <citation type="journal article" date="2020" name="Stud. Mycol.">
        <title>101 Dothideomycetes genomes: a test case for predicting lifestyles and emergence of pathogens.</title>
        <authorList>
            <person name="Haridas S."/>
            <person name="Albert R."/>
            <person name="Binder M."/>
            <person name="Bloem J."/>
            <person name="Labutti K."/>
            <person name="Salamov A."/>
            <person name="Andreopoulos B."/>
            <person name="Baker S."/>
            <person name="Barry K."/>
            <person name="Bills G."/>
            <person name="Bluhm B."/>
            <person name="Cannon C."/>
            <person name="Castanera R."/>
            <person name="Culley D."/>
            <person name="Daum C."/>
            <person name="Ezra D."/>
            <person name="Gonzalez J."/>
            <person name="Henrissat B."/>
            <person name="Kuo A."/>
            <person name="Liang C."/>
            <person name="Lipzen A."/>
            <person name="Lutzoni F."/>
            <person name="Magnuson J."/>
            <person name="Mondo S."/>
            <person name="Nolan M."/>
            <person name="Ohm R."/>
            <person name="Pangilinan J."/>
            <person name="Park H.-J."/>
            <person name="Ramirez L."/>
            <person name="Alfaro M."/>
            <person name="Sun H."/>
            <person name="Tritt A."/>
            <person name="Yoshinaga Y."/>
            <person name="Zwiers L.-H."/>
            <person name="Turgeon B."/>
            <person name="Goodwin S."/>
            <person name="Spatafora J."/>
            <person name="Crous P."/>
            <person name="Grigoriev I."/>
        </authorList>
    </citation>
    <scope>NUCLEOTIDE SEQUENCE</scope>
    <source>
        <strain evidence="1">CBS 207.26</strain>
    </source>
</reference>